<protein>
    <submittedName>
        <fullName evidence="1">Uncharacterized protein</fullName>
    </submittedName>
</protein>
<evidence type="ECO:0000313" key="2">
    <source>
        <dbReference type="Proteomes" id="UP001516400"/>
    </source>
</evidence>
<reference evidence="1 2" key="1">
    <citation type="journal article" date="2021" name="BMC Biol.">
        <title>Horizontally acquired antibacterial genes associated with adaptive radiation of ladybird beetles.</title>
        <authorList>
            <person name="Li H.S."/>
            <person name="Tang X.F."/>
            <person name="Huang Y.H."/>
            <person name="Xu Z.Y."/>
            <person name="Chen M.L."/>
            <person name="Du X.Y."/>
            <person name="Qiu B.Y."/>
            <person name="Chen P.T."/>
            <person name="Zhang W."/>
            <person name="Slipinski A."/>
            <person name="Escalona H.E."/>
            <person name="Waterhouse R.M."/>
            <person name="Zwick A."/>
            <person name="Pang H."/>
        </authorList>
    </citation>
    <scope>NUCLEOTIDE SEQUENCE [LARGE SCALE GENOMIC DNA]</scope>
    <source>
        <strain evidence="1">SYSU2018</strain>
    </source>
</reference>
<accession>A0ABD2PDW1</accession>
<name>A0ABD2PDW1_9CUCU</name>
<dbReference type="AlphaFoldDB" id="A0ABD2PDW1"/>
<dbReference type="EMBL" id="JABFTP020000185">
    <property type="protein sequence ID" value="KAL3288895.1"/>
    <property type="molecule type" value="Genomic_DNA"/>
</dbReference>
<comment type="caution">
    <text evidence="1">The sequence shown here is derived from an EMBL/GenBank/DDBJ whole genome shotgun (WGS) entry which is preliminary data.</text>
</comment>
<keyword evidence="2" id="KW-1185">Reference proteome</keyword>
<evidence type="ECO:0000313" key="1">
    <source>
        <dbReference type="EMBL" id="KAL3288895.1"/>
    </source>
</evidence>
<organism evidence="1 2">
    <name type="scientific">Cryptolaemus montrouzieri</name>
    <dbReference type="NCBI Taxonomy" id="559131"/>
    <lineage>
        <taxon>Eukaryota</taxon>
        <taxon>Metazoa</taxon>
        <taxon>Ecdysozoa</taxon>
        <taxon>Arthropoda</taxon>
        <taxon>Hexapoda</taxon>
        <taxon>Insecta</taxon>
        <taxon>Pterygota</taxon>
        <taxon>Neoptera</taxon>
        <taxon>Endopterygota</taxon>
        <taxon>Coleoptera</taxon>
        <taxon>Polyphaga</taxon>
        <taxon>Cucujiformia</taxon>
        <taxon>Coccinelloidea</taxon>
        <taxon>Coccinellidae</taxon>
        <taxon>Scymninae</taxon>
        <taxon>Scymnini</taxon>
        <taxon>Cryptolaemus</taxon>
    </lineage>
</organism>
<dbReference type="Proteomes" id="UP001516400">
    <property type="component" value="Unassembled WGS sequence"/>
</dbReference>
<proteinExistence type="predicted"/>
<gene>
    <name evidence="1" type="ORF">HHI36_003340</name>
</gene>
<feature type="non-terminal residue" evidence="1">
    <location>
        <position position="65"/>
    </location>
</feature>
<sequence length="65" mass="6603">MFDCIVPDEVDGVTFITVGDLSSLVSIVADDVNGPGMIASDDVAVTGLTEVDAGVTMEESPTITA</sequence>